<dbReference type="Proteomes" id="UP000605784">
    <property type="component" value="Unassembled WGS sequence"/>
</dbReference>
<gene>
    <name evidence="2" type="ORF">GCM10009030_31560</name>
</gene>
<evidence type="ECO:0000313" key="2">
    <source>
        <dbReference type="EMBL" id="GGN99703.1"/>
    </source>
</evidence>
<proteinExistence type="predicted"/>
<evidence type="ECO:0000313" key="3">
    <source>
        <dbReference type="Proteomes" id="UP000605784"/>
    </source>
</evidence>
<reference evidence="2" key="1">
    <citation type="journal article" date="2014" name="Int. J. Syst. Evol. Microbiol.">
        <title>Complete genome sequence of Corynebacterium casei LMG S-19264T (=DSM 44701T), isolated from a smear-ripened cheese.</title>
        <authorList>
            <consortium name="US DOE Joint Genome Institute (JGI-PGF)"/>
            <person name="Walter F."/>
            <person name="Albersmeier A."/>
            <person name="Kalinowski J."/>
            <person name="Ruckert C."/>
        </authorList>
    </citation>
    <scope>NUCLEOTIDE SEQUENCE</scope>
    <source>
        <strain evidence="2">JCM 17820</strain>
    </source>
</reference>
<dbReference type="AlphaFoldDB" id="A0A830GNW7"/>
<sequence length="295" mass="32656">MLRGIEHHGMEVDCEGCAGCCIDWRPLTGRDIDHERRGPFEPLDDTYNLVPLSREEVRGFVDAGYGDALRPRLWRAEDDDRSVTLDGVDVAAIDDRPVFFVGLRKPPKPVAPFDRPSTWLRACVFLDPTTLQCRIHDGDHYPHACSTYPGENLLLETETECERVESVHGGRRLLDDDPPDVTPLFGPGAVGERVFAHPEPERVAGTVRRFRDDDLTAEDRAEFVAVATASSPGTLVVNDERYEQALEAVSNADSWAGRAIERWTERAGGFGASAPDPDVARRVEDDDGAPPTPGW</sequence>
<keyword evidence="3" id="KW-1185">Reference proteome</keyword>
<name>A0A830GNW7_9EURY</name>
<organism evidence="2 3">
    <name type="scientific">Haloarcula pellucida</name>
    <dbReference type="NCBI Taxonomy" id="1427151"/>
    <lineage>
        <taxon>Archaea</taxon>
        <taxon>Methanobacteriati</taxon>
        <taxon>Methanobacteriota</taxon>
        <taxon>Stenosarchaea group</taxon>
        <taxon>Halobacteria</taxon>
        <taxon>Halobacteriales</taxon>
        <taxon>Haloarculaceae</taxon>
        <taxon>Haloarcula</taxon>
    </lineage>
</organism>
<accession>A0A830GNW7</accession>
<dbReference type="Pfam" id="PF24375">
    <property type="entry name" value="DUF7531"/>
    <property type="match status" value="1"/>
</dbReference>
<comment type="caution">
    <text evidence="2">The sequence shown here is derived from an EMBL/GenBank/DDBJ whole genome shotgun (WGS) entry which is preliminary data.</text>
</comment>
<evidence type="ECO:0008006" key="4">
    <source>
        <dbReference type="Google" id="ProtNLM"/>
    </source>
</evidence>
<protein>
    <recommendedName>
        <fullName evidence="4">YkgJ family cysteine cluster protein</fullName>
    </recommendedName>
</protein>
<reference evidence="2" key="2">
    <citation type="submission" date="2020-09" db="EMBL/GenBank/DDBJ databases">
        <authorList>
            <person name="Sun Q."/>
            <person name="Ohkuma M."/>
        </authorList>
    </citation>
    <scope>NUCLEOTIDE SEQUENCE</scope>
    <source>
        <strain evidence="2">JCM 17820</strain>
    </source>
</reference>
<evidence type="ECO:0000256" key="1">
    <source>
        <dbReference type="SAM" id="MobiDB-lite"/>
    </source>
</evidence>
<dbReference type="InterPro" id="IPR055953">
    <property type="entry name" value="DUF7531"/>
</dbReference>
<feature type="region of interest" description="Disordered" evidence="1">
    <location>
        <begin position="266"/>
        <end position="295"/>
    </location>
</feature>
<dbReference type="EMBL" id="BMOU01000005">
    <property type="protein sequence ID" value="GGN99703.1"/>
    <property type="molecule type" value="Genomic_DNA"/>
</dbReference>